<name>A0A0P1KRW5_9SACH</name>
<gene>
    <name evidence="2" type="ORF">LAQU0_S03e06546g</name>
</gene>
<dbReference type="EMBL" id="LN890565">
    <property type="protein sequence ID" value="CUS21609.1"/>
    <property type="molecule type" value="Genomic_DNA"/>
</dbReference>
<feature type="region of interest" description="Disordered" evidence="1">
    <location>
        <begin position="1"/>
        <end position="25"/>
    </location>
</feature>
<reference evidence="3" key="1">
    <citation type="submission" date="2015-10" db="EMBL/GenBank/DDBJ databases">
        <authorList>
            <person name="Devillers H."/>
        </authorList>
    </citation>
    <scope>NUCLEOTIDE SEQUENCE [LARGE SCALE GENOMIC DNA]</scope>
</reference>
<protein>
    <submittedName>
        <fullName evidence="2">LAQU0S03e06546g1_1</fullName>
    </submittedName>
</protein>
<dbReference type="AlphaFoldDB" id="A0A0P1KRW5"/>
<keyword evidence="3" id="KW-1185">Reference proteome</keyword>
<dbReference type="OrthoDB" id="4036678at2759"/>
<accession>A0A0P1KRW5</accession>
<sequence length="327" mass="36023">MSARRSRTEGQVFRDTRSTLRRPNTVHLDSLNADESFEELPANASFETEQSSMIEISLDSSFQQFRGGRSLTETRASSTNHPQLKRSQTACVPWQNSGHNVKCLEPGFEIPTRMAREPKEMPTTSVSSLCEIETLVVGERPSNWSIDHLPEGYVTICHTEGTPRALDSGNFRVQSSGIVASPPCQQATISPSRETKLGNQSELAVQVSVPSSSGVAKSCTPPGNVIILCDSQQQDQENSPAEAQAAFVPALSSESDQYQIHEEPGPLLPCQQSVIQNSIVVHKSLRDLINKTNQTCYQADSNKVHYKAGLSRRSSKHIPHLHDKFNK</sequence>
<evidence type="ECO:0000256" key="1">
    <source>
        <dbReference type="SAM" id="MobiDB-lite"/>
    </source>
</evidence>
<dbReference type="Proteomes" id="UP000236544">
    <property type="component" value="Unassembled WGS sequence"/>
</dbReference>
<proteinExistence type="predicted"/>
<organism evidence="2 3">
    <name type="scientific">Lachancea quebecensis</name>
    <dbReference type="NCBI Taxonomy" id="1654605"/>
    <lineage>
        <taxon>Eukaryota</taxon>
        <taxon>Fungi</taxon>
        <taxon>Dikarya</taxon>
        <taxon>Ascomycota</taxon>
        <taxon>Saccharomycotina</taxon>
        <taxon>Saccharomycetes</taxon>
        <taxon>Saccharomycetales</taxon>
        <taxon>Saccharomycetaceae</taxon>
        <taxon>Lachancea</taxon>
    </lineage>
</organism>
<feature type="compositionally biased region" description="Basic and acidic residues" evidence="1">
    <location>
        <begin position="1"/>
        <end position="18"/>
    </location>
</feature>
<evidence type="ECO:0000313" key="3">
    <source>
        <dbReference type="Proteomes" id="UP000236544"/>
    </source>
</evidence>
<evidence type="ECO:0000313" key="2">
    <source>
        <dbReference type="EMBL" id="CUS21609.1"/>
    </source>
</evidence>